<accession>A0A9P4KC93</accession>
<reference evidence="4" key="1">
    <citation type="journal article" date="2020" name="Stud. Mycol.">
        <title>101 Dothideomycetes genomes: A test case for predicting lifestyles and emergence of pathogens.</title>
        <authorList>
            <person name="Haridas S."/>
            <person name="Albert R."/>
            <person name="Binder M."/>
            <person name="Bloem J."/>
            <person name="LaButti K."/>
            <person name="Salamov A."/>
            <person name="Andreopoulos B."/>
            <person name="Baker S."/>
            <person name="Barry K."/>
            <person name="Bills G."/>
            <person name="Bluhm B."/>
            <person name="Cannon C."/>
            <person name="Castanera R."/>
            <person name="Culley D."/>
            <person name="Daum C."/>
            <person name="Ezra D."/>
            <person name="Gonzalez J."/>
            <person name="Henrissat B."/>
            <person name="Kuo A."/>
            <person name="Liang C."/>
            <person name="Lipzen A."/>
            <person name="Lutzoni F."/>
            <person name="Magnuson J."/>
            <person name="Mondo S."/>
            <person name="Nolan M."/>
            <person name="Ohm R."/>
            <person name="Pangilinan J."/>
            <person name="Park H.-J."/>
            <person name="Ramirez L."/>
            <person name="Alfaro M."/>
            <person name="Sun H."/>
            <person name="Tritt A."/>
            <person name="Yoshinaga Y."/>
            <person name="Zwiers L.-H."/>
            <person name="Turgeon B."/>
            <person name="Goodwin S."/>
            <person name="Spatafora J."/>
            <person name="Crous P."/>
            <person name="Grigoriev I."/>
        </authorList>
    </citation>
    <scope>NUCLEOTIDE SEQUENCE [LARGE SCALE GENOMIC DNA]</scope>
    <source>
        <strain evidence="4">CBS 304.66</strain>
    </source>
</reference>
<dbReference type="EMBL" id="ML986604">
    <property type="protein sequence ID" value="KAF2265566.1"/>
    <property type="molecule type" value="Genomic_DNA"/>
</dbReference>
<proteinExistence type="predicted"/>
<feature type="region of interest" description="Disordered" evidence="1">
    <location>
        <begin position="303"/>
        <end position="399"/>
    </location>
</feature>
<evidence type="ECO:0000259" key="2">
    <source>
        <dbReference type="Pfam" id="PF14479"/>
    </source>
</evidence>
<dbReference type="AlphaFoldDB" id="A0A9P4KC93"/>
<protein>
    <recommendedName>
        <fullName evidence="2">Prion-inhibition and propagation HeLo domain-containing protein</fullName>
    </recommendedName>
</protein>
<dbReference type="Gene3D" id="1.20.120.1020">
    <property type="entry name" value="Prion-inhibition and propagation, HeLo domain"/>
    <property type="match status" value="1"/>
</dbReference>
<feature type="compositionally biased region" description="Polar residues" evidence="1">
    <location>
        <begin position="357"/>
        <end position="396"/>
    </location>
</feature>
<feature type="compositionally biased region" description="Basic and acidic residues" evidence="1">
    <location>
        <begin position="314"/>
        <end position="324"/>
    </location>
</feature>
<keyword evidence="4" id="KW-1185">Reference proteome</keyword>
<name>A0A9P4KC93_9PLEO</name>
<evidence type="ECO:0000256" key="1">
    <source>
        <dbReference type="SAM" id="MobiDB-lite"/>
    </source>
</evidence>
<dbReference type="InterPro" id="IPR029498">
    <property type="entry name" value="HeLo_dom"/>
</dbReference>
<feature type="domain" description="Prion-inhibition and propagation HeLo" evidence="2">
    <location>
        <begin position="29"/>
        <end position="263"/>
    </location>
</feature>
<dbReference type="InterPro" id="IPR038305">
    <property type="entry name" value="HeLo_sf"/>
</dbReference>
<feature type="region of interest" description="Disordered" evidence="1">
    <location>
        <begin position="1"/>
        <end position="22"/>
    </location>
</feature>
<feature type="region of interest" description="Disordered" evidence="1">
    <location>
        <begin position="444"/>
        <end position="469"/>
    </location>
</feature>
<organism evidence="3 4">
    <name type="scientific">Lojkania enalia</name>
    <dbReference type="NCBI Taxonomy" id="147567"/>
    <lineage>
        <taxon>Eukaryota</taxon>
        <taxon>Fungi</taxon>
        <taxon>Dikarya</taxon>
        <taxon>Ascomycota</taxon>
        <taxon>Pezizomycotina</taxon>
        <taxon>Dothideomycetes</taxon>
        <taxon>Pleosporomycetidae</taxon>
        <taxon>Pleosporales</taxon>
        <taxon>Pleosporales incertae sedis</taxon>
        <taxon>Lojkania</taxon>
    </lineage>
</organism>
<dbReference type="Proteomes" id="UP000800093">
    <property type="component" value="Unassembled WGS sequence"/>
</dbReference>
<dbReference type="Pfam" id="PF14479">
    <property type="entry name" value="HeLo"/>
    <property type="match status" value="1"/>
</dbReference>
<evidence type="ECO:0000313" key="4">
    <source>
        <dbReference type="Proteomes" id="UP000800093"/>
    </source>
</evidence>
<dbReference type="OrthoDB" id="20872at2759"/>
<comment type="caution">
    <text evidence="3">The sequence shown here is derived from an EMBL/GenBank/DDBJ whole genome shotgun (WGS) entry which is preliminary data.</text>
</comment>
<evidence type="ECO:0000313" key="3">
    <source>
        <dbReference type="EMBL" id="KAF2265566.1"/>
    </source>
</evidence>
<gene>
    <name evidence="3" type="ORF">CC78DRAFT_532242</name>
</gene>
<sequence length="469" mass="52258">MAATNSLDTPPTTPPPAPKLSKADRLSDVLSLATLFSACVEAFNLIFPSKDSDHAQKIALAKLGLQQGRLLIFGDVVGISSPPANIARHMVPSHPAATNPDPNLPVNFGVRDPRLDDAGTNKKVRAALDEIAGRPAHLTREELMEKYGLRSPKRFQRLEYPALDTNRLESFREKYALLQDLARQIGAKGAPRRAMSMTVQHWTVSNVHKFDSFVKTVKEEVDGLITFMDVKEKVDRAMKTDIRAMGWHPDLSGPVVRQDWEKLRLIREACHEDYPEYVEVTDYALNYISEELKGAGLVHLMKQFATPPPTPTKRKSEDATKEKQLNGSKSPGRERRSSGFFNFKFSWGRSSKDPRSPGSNNITSPSSLEDPQRSLSEATPKADTNSLEPGRSQSMSAVPDRPVPVALHSKIENAPTTDLTQTDSFDVEQQNPLMHADTAHSLVERHDMFKGAGRIETRDIREMSHDRAR</sequence>